<reference evidence="1 2" key="1">
    <citation type="journal article" date="2019" name="Environ. Microbiol.">
        <title>At the nexus of three kingdoms: the genome of the mycorrhizal fungus Gigaspora margarita provides insights into plant, endobacterial and fungal interactions.</title>
        <authorList>
            <person name="Venice F."/>
            <person name="Ghignone S."/>
            <person name="Salvioli di Fossalunga A."/>
            <person name="Amselem J."/>
            <person name="Novero M."/>
            <person name="Xianan X."/>
            <person name="Sedzielewska Toro K."/>
            <person name="Morin E."/>
            <person name="Lipzen A."/>
            <person name="Grigoriev I.V."/>
            <person name="Henrissat B."/>
            <person name="Martin F.M."/>
            <person name="Bonfante P."/>
        </authorList>
    </citation>
    <scope>NUCLEOTIDE SEQUENCE [LARGE SCALE GENOMIC DNA]</scope>
    <source>
        <strain evidence="1 2">BEG34</strain>
    </source>
</reference>
<organism evidence="1 2">
    <name type="scientific">Gigaspora margarita</name>
    <dbReference type="NCBI Taxonomy" id="4874"/>
    <lineage>
        <taxon>Eukaryota</taxon>
        <taxon>Fungi</taxon>
        <taxon>Fungi incertae sedis</taxon>
        <taxon>Mucoromycota</taxon>
        <taxon>Glomeromycotina</taxon>
        <taxon>Glomeromycetes</taxon>
        <taxon>Diversisporales</taxon>
        <taxon>Gigasporaceae</taxon>
        <taxon>Gigaspora</taxon>
    </lineage>
</organism>
<dbReference type="EMBL" id="WTPW01000221">
    <property type="protein sequence ID" value="KAF0533350.1"/>
    <property type="molecule type" value="Genomic_DNA"/>
</dbReference>
<comment type="caution">
    <text evidence="1">The sequence shown here is derived from an EMBL/GenBank/DDBJ whole genome shotgun (WGS) entry which is preliminary data.</text>
</comment>
<dbReference type="OrthoDB" id="333024at2759"/>
<dbReference type="SUPFAM" id="SSF52047">
    <property type="entry name" value="RNI-like"/>
    <property type="match status" value="1"/>
</dbReference>
<proteinExistence type="predicted"/>
<dbReference type="GO" id="GO:0006882">
    <property type="term" value="P:intracellular zinc ion homeostasis"/>
    <property type="evidence" value="ECO:0007669"/>
    <property type="project" value="TreeGrafter"/>
</dbReference>
<dbReference type="GO" id="GO:0005385">
    <property type="term" value="F:zinc ion transmembrane transporter activity"/>
    <property type="evidence" value="ECO:0007669"/>
    <property type="project" value="TreeGrafter"/>
</dbReference>
<keyword evidence="2" id="KW-1185">Reference proteome</keyword>
<evidence type="ECO:0000313" key="1">
    <source>
        <dbReference type="EMBL" id="KAF0533350.1"/>
    </source>
</evidence>
<dbReference type="Proteomes" id="UP000439903">
    <property type="component" value="Unassembled WGS sequence"/>
</dbReference>
<dbReference type="AlphaFoldDB" id="A0A8H4EQ32"/>
<dbReference type="PANTHER" id="PTHR16950:SF16">
    <property type="entry name" value="ZINC TRANSPORTER ZIP13"/>
    <property type="match status" value="1"/>
</dbReference>
<sequence>MENENLPNLPDLTINDQNAIYYDEVRADKNDRIAFERMTLMEMALKGMKGKQFDVEGALYQNNTLTELNLSFNYIDSEGLKALARALCENVTLTSLDLSFNIIDNEGRTKNPRLRHPSTSIKLSVYLNLFADFTHNVTDGLAMAASFYTSPNIDATTTVLVFFHEIPHENRRLCYFDANWFHQTTSNVITVIGTFLRTFIEIMIEDIKAMVKNIVQLKYYHHPNVLGHEELVLL</sequence>
<dbReference type="InterPro" id="IPR001611">
    <property type="entry name" value="Leu-rich_rpt"/>
</dbReference>
<dbReference type="Gene3D" id="3.80.10.10">
    <property type="entry name" value="Ribonuclease Inhibitor"/>
    <property type="match status" value="1"/>
</dbReference>
<dbReference type="PANTHER" id="PTHR16950">
    <property type="entry name" value="ZINC TRANSPORTER SLC39A7 HISTIDINE-RICH MEMBRANE PROTEIN KE4"/>
    <property type="match status" value="1"/>
</dbReference>
<accession>A0A8H4EQ32</accession>
<name>A0A8H4EQ32_GIGMA</name>
<dbReference type="InterPro" id="IPR032675">
    <property type="entry name" value="LRR_dom_sf"/>
</dbReference>
<gene>
    <name evidence="1" type="ORF">F8M41_010626</name>
</gene>
<dbReference type="Pfam" id="PF13516">
    <property type="entry name" value="LRR_6"/>
    <property type="match status" value="2"/>
</dbReference>
<protein>
    <submittedName>
        <fullName evidence="1">Zinc/iron permease</fullName>
    </submittedName>
</protein>
<evidence type="ECO:0000313" key="2">
    <source>
        <dbReference type="Proteomes" id="UP000439903"/>
    </source>
</evidence>